<evidence type="ECO:0000313" key="2">
    <source>
        <dbReference type="EMBL" id="OXB20125.1"/>
    </source>
</evidence>
<gene>
    <name evidence="2" type="ORF">B0A71_08710</name>
    <name evidence="1" type="ORF">BHE19_14935</name>
</gene>
<name>A0A1S1J7D0_9FLAO</name>
<proteinExistence type="predicted"/>
<dbReference type="EMBL" id="MUHG01000016">
    <property type="protein sequence ID" value="OXB20125.1"/>
    <property type="molecule type" value="Genomic_DNA"/>
</dbReference>
<reference evidence="3" key="1">
    <citation type="submission" date="2016-09" db="EMBL/GenBank/DDBJ databases">
        <authorList>
            <person name="Chen S."/>
            <person name="Walker E."/>
        </authorList>
    </citation>
    <scope>NUCLEOTIDE SEQUENCE [LARGE SCALE GENOMIC DNA]</scope>
    <source>
        <strain evidence="3">MSU</strain>
    </source>
</reference>
<evidence type="ECO:0000313" key="1">
    <source>
        <dbReference type="EMBL" id="OHT44213.1"/>
    </source>
</evidence>
<dbReference type="AlphaFoldDB" id="A0A1S1J7D0"/>
<dbReference type="Proteomes" id="UP000180252">
    <property type="component" value="Unassembled WGS sequence"/>
</dbReference>
<protein>
    <submittedName>
        <fullName evidence="1">Uncharacterized protein</fullName>
    </submittedName>
</protein>
<reference evidence="2 4" key="3">
    <citation type="submission" date="2016-11" db="EMBL/GenBank/DDBJ databases">
        <title>Whole genomes of Flavobacteriaceae.</title>
        <authorList>
            <person name="Stine C."/>
            <person name="Li C."/>
            <person name="Tadesse D."/>
        </authorList>
    </citation>
    <scope>NUCLEOTIDE SEQUENCE [LARGE SCALE GENOMIC DNA]</scope>
    <source>
        <strain evidence="2 4">ATCC BAA-2541</strain>
    </source>
</reference>
<dbReference type="Proteomes" id="UP000198319">
    <property type="component" value="Unassembled WGS sequence"/>
</dbReference>
<evidence type="ECO:0000313" key="3">
    <source>
        <dbReference type="Proteomes" id="UP000180252"/>
    </source>
</evidence>
<accession>A0A1S1J7D0</accession>
<keyword evidence="4" id="KW-1185">Reference proteome</keyword>
<comment type="caution">
    <text evidence="1">The sequence shown here is derived from an EMBL/GenBank/DDBJ whole genome shotgun (WGS) entry which is preliminary data.</text>
</comment>
<dbReference type="OrthoDB" id="1366976at2"/>
<dbReference type="EMBL" id="MIKE01000025">
    <property type="protein sequence ID" value="OHT44213.1"/>
    <property type="molecule type" value="Genomic_DNA"/>
</dbReference>
<sequence>MEKEENIGALLGIPQEEMAMLLEVKRVQWALFLTGRRGLPPTALLKLSEMLTILKEPDNEAPDDEAIKEEQAQITKYLEKEIIINLNKQQLALNQLERCRKKYQSAENAMKIADTLIAREQQTYTWQKELLPIIKRTAQDILKKNSVLIQEQYTIKLLVLQQEEVVLRERLWSK</sequence>
<evidence type="ECO:0000313" key="4">
    <source>
        <dbReference type="Proteomes" id="UP000198319"/>
    </source>
</evidence>
<organism evidence="1 3">
    <name type="scientific">Flavobacterium tructae</name>
    <dbReference type="NCBI Taxonomy" id="1114873"/>
    <lineage>
        <taxon>Bacteria</taxon>
        <taxon>Pseudomonadati</taxon>
        <taxon>Bacteroidota</taxon>
        <taxon>Flavobacteriia</taxon>
        <taxon>Flavobacteriales</taxon>
        <taxon>Flavobacteriaceae</taxon>
        <taxon>Flavobacterium</taxon>
    </lineage>
</organism>
<dbReference type="RefSeq" id="WP_070908130.1">
    <property type="nucleotide sequence ID" value="NZ_MIKE01000025.1"/>
</dbReference>
<reference evidence="1" key="2">
    <citation type="submission" date="2016-09" db="EMBL/GenBank/DDBJ databases">
        <authorList>
            <person name="Capua I."/>
            <person name="De Benedictis P."/>
            <person name="Joannis T."/>
            <person name="Lombin L.H."/>
            <person name="Cattoli G."/>
        </authorList>
    </citation>
    <scope>NUCLEOTIDE SEQUENCE [LARGE SCALE GENOMIC DNA]</scope>
    <source>
        <strain evidence="1">MSU</strain>
    </source>
</reference>